<sequence>NREKISNTTVWVPVCLGGSICRSKRCECPEPLIIVGKKCVNSTKYLLEKQNLKDVKTSEKKSKAVEKVATRRKRRETTAVTQKTSVQKRSLECYPDQKLCADGKGVCIQQLCQCLHNLVYSNGKCISEILPLGAFCDENVESPTCITNSKCLNGACVCMPGKECHVKEIKRSPVNVKAYSESCNSGDVCLNGTICIEGFCGCPSGYIFEDESCTRSSGTFRSINSQCLGNDRCSGGSVCTNSICSCVDGSVEAQGRCRQRPGGRCSY</sequence>
<proteinExistence type="predicted"/>
<protein>
    <submittedName>
        <fullName evidence="2">EB domain-containing protein</fullName>
    </submittedName>
</protein>
<reference evidence="2" key="1">
    <citation type="submission" date="2022-11" db="UniProtKB">
        <authorList>
            <consortium name="WormBaseParasite"/>
        </authorList>
    </citation>
    <scope>IDENTIFICATION</scope>
</reference>
<evidence type="ECO:0000313" key="1">
    <source>
        <dbReference type="Proteomes" id="UP000887580"/>
    </source>
</evidence>
<accession>A0AC35FF40</accession>
<dbReference type="Proteomes" id="UP000887580">
    <property type="component" value="Unplaced"/>
</dbReference>
<organism evidence="1 2">
    <name type="scientific">Panagrolaimus sp. PS1159</name>
    <dbReference type="NCBI Taxonomy" id="55785"/>
    <lineage>
        <taxon>Eukaryota</taxon>
        <taxon>Metazoa</taxon>
        <taxon>Ecdysozoa</taxon>
        <taxon>Nematoda</taxon>
        <taxon>Chromadorea</taxon>
        <taxon>Rhabditida</taxon>
        <taxon>Tylenchina</taxon>
        <taxon>Panagrolaimomorpha</taxon>
        <taxon>Panagrolaimoidea</taxon>
        <taxon>Panagrolaimidae</taxon>
        <taxon>Panagrolaimus</taxon>
    </lineage>
</organism>
<dbReference type="WBParaSite" id="PS1159_v2.g16855.t1">
    <property type="protein sequence ID" value="PS1159_v2.g16855.t1"/>
    <property type="gene ID" value="PS1159_v2.g16855"/>
</dbReference>
<name>A0AC35FF40_9BILA</name>
<evidence type="ECO:0000313" key="2">
    <source>
        <dbReference type="WBParaSite" id="PS1159_v2.g16855.t1"/>
    </source>
</evidence>